<dbReference type="EMBL" id="HBGK01038747">
    <property type="protein sequence ID" value="CAD9297788.1"/>
    <property type="molecule type" value="Transcribed_RNA"/>
</dbReference>
<feature type="transmembrane region" description="Helical" evidence="13">
    <location>
        <begin position="226"/>
        <end position="249"/>
    </location>
</feature>
<evidence type="ECO:0000313" key="14">
    <source>
        <dbReference type="EMBL" id="CAD9297788.1"/>
    </source>
</evidence>
<dbReference type="GO" id="GO:0015098">
    <property type="term" value="F:molybdate ion transmembrane transporter activity"/>
    <property type="evidence" value="ECO:0007669"/>
    <property type="project" value="InterPro"/>
</dbReference>
<reference evidence="14" key="1">
    <citation type="submission" date="2021-01" db="EMBL/GenBank/DDBJ databases">
        <authorList>
            <person name="Corre E."/>
            <person name="Pelletier E."/>
            <person name="Niang G."/>
            <person name="Scheremetjew M."/>
            <person name="Finn R."/>
            <person name="Kale V."/>
            <person name="Holt S."/>
            <person name="Cochrane G."/>
            <person name="Meng A."/>
            <person name="Brown T."/>
            <person name="Cohen L."/>
        </authorList>
    </citation>
    <scope>NUCLEOTIDE SEQUENCE</scope>
    <source>
        <strain evidence="14">CCMP 410</strain>
    </source>
</reference>
<evidence type="ECO:0000256" key="10">
    <source>
        <dbReference type="ARBA" id="ARBA00030646"/>
    </source>
</evidence>
<evidence type="ECO:0000256" key="6">
    <source>
        <dbReference type="ARBA" id="ARBA00022692"/>
    </source>
</evidence>
<feature type="transmembrane region" description="Helical" evidence="13">
    <location>
        <begin position="594"/>
        <end position="614"/>
    </location>
</feature>
<gene>
    <name evidence="14" type="ORF">GOCE00092_LOCUS20130</name>
</gene>
<dbReference type="InterPro" id="IPR036259">
    <property type="entry name" value="MFS_trans_sf"/>
</dbReference>
<dbReference type="AlphaFoldDB" id="A0A7S1VF10"/>
<dbReference type="SUPFAM" id="SSF103473">
    <property type="entry name" value="MFS general substrate transporter"/>
    <property type="match status" value="1"/>
</dbReference>
<evidence type="ECO:0000256" key="7">
    <source>
        <dbReference type="ARBA" id="ARBA00022989"/>
    </source>
</evidence>
<evidence type="ECO:0000256" key="1">
    <source>
        <dbReference type="ARBA" id="ARBA00003019"/>
    </source>
</evidence>
<keyword evidence="6 13" id="KW-0812">Transmembrane</keyword>
<keyword evidence="8" id="KW-0406">Ion transport</keyword>
<feature type="transmembrane region" description="Helical" evidence="13">
    <location>
        <begin position="569"/>
        <end position="588"/>
    </location>
</feature>
<evidence type="ECO:0000256" key="5">
    <source>
        <dbReference type="ARBA" id="ARBA00022475"/>
    </source>
</evidence>
<feature type="transmembrane region" description="Helical" evidence="13">
    <location>
        <begin position="351"/>
        <end position="369"/>
    </location>
</feature>
<dbReference type="GO" id="GO:0005886">
    <property type="term" value="C:plasma membrane"/>
    <property type="evidence" value="ECO:0007669"/>
    <property type="project" value="UniProtKB-SubCell"/>
</dbReference>
<feature type="compositionally biased region" description="Low complexity" evidence="12">
    <location>
        <begin position="57"/>
        <end position="71"/>
    </location>
</feature>
<proteinExistence type="predicted"/>
<keyword evidence="7 13" id="KW-1133">Transmembrane helix</keyword>
<evidence type="ECO:0000256" key="9">
    <source>
        <dbReference type="ARBA" id="ARBA00023136"/>
    </source>
</evidence>
<accession>A0A7S1VF10</accession>
<dbReference type="PANTHER" id="PTHR23516:SF1">
    <property type="entry name" value="MOLYBDATE-ANION TRANSPORTER"/>
    <property type="match status" value="1"/>
</dbReference>
<dbReference type="Gene3D" id="1.20.1250.20">
    <property type="entry name" value="MFS general substrate transporter like domains"/>
    <property type="match status" value="1"/>
</dbReference>
<feature type="transmembrane region" description="Helical" evidence="13">
    <location>
        <begin position="446"/>
        <end position="469"/>
    </location>
</feature>
<dbReference type="GO" id="GO:0006811">
    <property type="term" value="P:monoatomic ion transport"/>
    <property type="evidence" value="ECO:0007669"/>
    <property type="project" value="UniProtKB-KW"/>
</dbReference>
<feature type="transmembrane region" description="Helical" evidence="13">
    <location>
        <begin position="404"/>
        <end position="426"/>
    </location>
</feature>
<protein>
    <recommendedName>
        <fullName evidence="3">Molybdate-anion transporter</fullName>
    </recommendedName>
    <alternativeName>
        <fullName evidence="10">Major facilitator superfamily domain-containing protein 5</fullName>
    </alternativeName>
    <alternativeName>
        <fullName evidence="11">Molybdate transporter 2 homolog</fullName>
    </alternativeName>
</protein>
<evidence type="ECO:0000256" key="3">
    <source>
        <dbReference type="ARBA" id="ARBA00021242"/>
    </source>
</evidence>
<comment type="subcellular location">
    <subcellularLocation>
        <location evidence="2">Cell membrane</location>
        <topology evidence="2">Multi-pass membrane protein</topology>
    </subcellularLocation>
</comment>
<feature type="compositionally biased region" description="Basic and acidic residues" evidence="12">
    <location>
        <begin position="77"/>
        <end position="87"/>
    </location>
</feature>
<feature type="transmembrane region" description="Helical" evidence="13">
    <location>
        <begin position="529"/>
        <end position="548"/>
    </location>
</feature>
<name>A0A7S1VF10_9STRA</name>
<evidence type="ECO:0000256" key="2">
    <source>
        <dbReference type="ARBA" id="ARBA00004651"/>
    </source>
</evidence>
<dbReference type="InterPro" id="IPR008509">
    <property type="entry name" value="MOT2/MFSD5"/>
</dbReference>
<evidence type="ECO:0000256" key="12">
    <source>
        <dbReference type="SAM" id="MobiDB-lite"/>
    </source>
</evidence>
<evidence type="ECO:0000256" key="11">
    <source>
        <dbReference type="ARBA" id="ARBA00032555"/>
    </source>
</evidence>
<feature type="transmembrane region" description="Helical" evidence="13">
    <location>
        <begin position="318"/>
        <end position="339"/>
    </location>
</feature>
<sequence length="670" mass="73255">MRARRRFHGYCPPSSKRTSTALRRKYACMDDYTCNLSVVTSPDDIGMMGFDDDDSMEGNTSSSFSDDSSNGDLDDEQNARSKLRADDRRRGHIFKRTRARSYNAADESIEPDCGFVTSLSFDCHDGESSRFACKVPPIKFETEDESFRGAPQILEVSDCSSTEGSIVNASLEVGEAGGGEANRPSPTKAEWMTFRFNYLLVTTAIMLADGLQGTHLYVLYEGYGFSVASLYCLGFVTGAVTSPITGALVDRIGRKKAALIYCALEIFINQLEQYPVLAGLIASRMIGGVTTNLLSTVFETWVDTEYRRRNFHQSQYELLMRDSVIVSNVAAIGSGYLAHQLAETCGAVGPFRGAVGCTVVAFIVVFLVWNENFGSSETEEIKSVKTYLTDAITAYRSDTKILRVGIIQGLTCGAIQIFIFLWSPVLRDFALSAPSHLLGLDSQGEPAYGLIFGAFMACGVVGGLLAPWVRRGVTALLSPLTKTQPEVVLVEGEGEIRPMAVEFLAAICYVVCAGLLLTPCLVEMQTASAFSTVLCAFLVYELLIGIYMPCEGVIRSIYIPADARCSLLTVPRIIVNIAVSLGVISTNYVTTRTAFAAVASLMIVAAGLQISLVSSREWSSLFGRVDRLKRRISRHLSSMSFNEPKYQKLRRTYSSPAISSPRMTESKKAK</sequence>
<feature type="transmembrane region" description="Helical" evidence="13">
    <location>
        <begin position="499"/>
        <end position="517"/>
    </location>
</feature>
<feature type="region of interest" description="Disordered" evidence="12">
    <location>
        <begin position="47"/>
        <end position="87"/>
    </location>
</feature>
<feature type="transmembrane region" description="Helical" evidence="13">
    <location>
        <begin position="198"/>
        <end position="220"/>
    </location>
</feature>
<evidence type="ECO:0000256" key="4">
    <source>
        <dbReference type="ARBA" id="ARBA00022448"/>
    </source>
</evidence>
<dbReference type="PANTHER" id="PTHR23516">
    <property type="entry name" value="SAM (S-ADENOSYL METHIONINE) TRANSPORTER"/>
    <property type="match status" value="1"/>
</dbReference>
<evidence type="ECO:0000256" key="13">
    <source>
        <dbReference type="SAM" id="Phobius"/>
    </source>
</evidence>
<organism evidence="14">
    <name type="scientific">Grammatophora oceanica</name>
    <dbReference type="NCBI Taxonomy" id="210454"/>
    <lineage>
        <taxon>Eukaryota</taxon>
        <taxon>Sar</taxon>
        <taxon>Stramenopiles</taxon>
        <taxon>Ochrophyta</taxon>
        <taxon>Bacillariophyta</taxon>
        <taxon>Fragilariophyceae</taxon>
        <taxon>Fragilariophycidae</taxon>
        <taxon>Rhabdonematales</taxon>
        <taxon>Grammatophoraceae</taxon>
        <taxon>Grammatophora</taxon>
    </lineage>
</organism>
<evidence type="ECO:0000256" key="8">
    <source>
        <dbReference type="ARBA" id="ARBA00023065"/>
    </source>
</evidence>
<keyword evidence="9 13" id="KW-0472">Membrane</keyword>
<keyword evidence="4" id="KW-0813">Transport</keyword>
<comment type="function">
    <text evidence="1">Mediates high-affinity intracellular uptake of the rare oligo-element molybdenum.</text>
</comment>
<keyword evidence="5" id="KW-1003">Cell membrane</keyword>
<dbReference type="Pfam" id="PF05631">
    <property type="entry name" value="MFS_5"/>
    <property type="match status" value="1"/>
</dbReference>